<protein>
    <submittedName>
        <fullName evidence="1">Uncharacterized protein</fullName>
    </submittedName>
</protein>
<keyword evidence="2" id="KW-1185">Reference proteome</keyword>
<organism evidence="1 2">
    <name type="scientific">Protopolystoma xenopodis</name>
    <dbReference type="NCBI Taxonomy" id="117903"/>
    <lineage>
        <taxon>Eukaryota</taxon>
        <taxon>Metazoa</taxon>
        <taxon>Spiralia</taxon>
        <taxon>Lophotrochozoa</taxon>
        <taxon>Platyhelminthes</taxon>
        <taxon>Monogenea</taxon>
        <taxon>Polyopisthocotylea</taxon>
        <taxon>Polystomatidea</taxon>
        <taxon>Polystomatidae</taxon>
        <taxon>Protopolystoma</taxon>
    </lineage>
</organism>
<sequence length="124" mass="13191">MIETAFTSSNAGLSGPHNNSAGIPYTGSHLSSDFSSSSEASSIVSTTLMAHQLARVASANWTTRAVFARSPASSLRRCAIDLIGRGLDVWEAFLDTGQLLNALLNLAAPAEDMLQRSDLYIFID</sequence>
<evidence type="ECO:0000313" key="2">
    <source>
        <dbReference type="Proteomes" id="UP000784294"/>
    </source>
</evidence>
<comment type="caution">
    <text evidence="1">The sequence shown here is derived from an EMBL/GenBank/DDBJ whole genome shotgun (WGS) entry which is preliminary data.</text>
</comment>
<dbReference type="Proteomes" id="UP000784294">
    <property type="component" value="Unassembled WGS sequence"/>
</dbReference>
<reference evidence="1" key="1">
    <citation type="submission" date="2018-11" db="EMBL/GenBank/DDBJ databases">
        <authorList>
            <consortium name="Pathogen Informatics"/>
        </authorList>
    </citation>
    <scope>NUCLEOTIDE SEQUENCE</scope>
</reference>
<proteinExistence type="predicted"/>
<evidence type="ECO:0000313" key="1">
    <source>
        <dbReference type="EMBL" id="VEL22566.1"/>
    </source>
</evidence>
<gene>
    <name evidence="1" type="ORF">PXEA_LOCUS16006</name>
</gene>
<name>A0A3S5CHT9_9PLAT</name>
<dbReference type="OrthoDB" id="338622at2759"/>
<accession>A0A3S5CHT9</accession>
<dbReference type="EMBL" id="CAAALY010057175">
    <property type="protein sequence ID" value="VEL22566.1"/>
    <property type="molecule type" value="Genomic_DNA"/>
</dbReference>
<dbReference type="AlphaFoldDB" id="A0A3S5CHT9"/>